<keyword evidence="2" id="KW-0805">Transcription regulation</keyword>
<dbReference type="InterPro" id="IPR039425">
    <property type="entry name" value="RNA_pol_sigma-70-like"/>
</dbReference>
<evidence type="ECO:0000256" key="3">
    <source>
        <dbReference type="ARBA" id="ARBA00023082"/>
    </source>
</evidence>
<dbReference type="Proteomes" id="UP001163266">
    <property type="component" value="Chromosome"/>
</dbReference>
<dbReference type="Pfam" id="PF04542">
    <property type="entry name" value="Sigma70_r2"/>
    <property type="match status" value="1"/>
</dbReference>
<dbReference type="SUPFAM" id="SSF88946">
    <property type="entry name" value="Sigma2 domain of RNA polymerase sigma factors"/>
    <property type="match status" value="1"/>
</dbReference>
<dbReference type="Pfam" id="PF08281">
    <property type="entry name" value="Sigma70_r4_2"/>
    <property type="match status" value="1"/>
</dbReference>
<dbReference type="SUPFAM" id="SSF88659">
    <property type="entry name" value="Sigma3 and sigma4 domains of RNA polymerase sigma factors"/>
    <property type="match status" value="1"/>
</dbReference>
<feature type="domain" description="RNA polymerase sigma factor 70 region 4 type 2" evidence="6">
    <location>
        <begin position="113"/>
        <end position="163"/>
    </location>
</feature>
<dbReference type="InterPro" id="IPR014284">
    <property type="entry name" value="RNA_pol_sigma-70_dom"/>
</dbReference>
<evidence type="ECO:0000256" key="1">
    <source>
        <dbReference type="ARBA" id="ARBA00010641"/>
    </source>
</evidence>
<dbReference type="InterPro" id="IPR013325">
    <property type="entry name" value="RNA_pol_sigma_r2"/>
</dbReference>
<dbReference type="NCBIfam" id="TIGR02937">
    <property type="entry name" value="sigma70-ECF"/>
    <property type="match status" value="1"/>
</dbReference>
<dbReference type="PANTHER" id="PTHR43133">
    <property type="entry name" value="RNA POLYMERASE ECF-TYPE SIGMA FACTO"/>
    <property type="match status" value="1"/>
</dbReference>
<dbReference type="Gene3D" id="1.10.1740.10">
    <property type="match status" value="1"/>
</dbReference>
<feature type="domain" description="RNA polymerase sigma-70 region 2" evidence="5">
    <location>
        <begin position="25"/>
        <end position="87"/>
    </location>
</feature>
<name>A0ABY6MSF9_9BURK</name>
<dbReference type="InterPro" id="IPR013324">
    <property type="entry name" value="RNA_pol_sigma_r3/r4-like"/>
</dbReference>
<evidence type="ECO:0000313" key="7">
    <source>
        <dbReference type="EMBL" id="UZD54958.1"/>
    </source>
</evidence>
<evidence type="ECO:0000259" key="5">
    <source>
        <dbReference type="Pfam" id="PF04542"/>
    </source>
</evidence>
<dbReference type="InterPro" id="IPR007627">
    <property type="entry name" value="RNA_pol_sigma70_r2"/>
</dbReference>
<reference evidence="7" key="1">
    <citation type="submission" date="2022-10" db="EMBL/GenBank/DDBJ databases">
        <title>Complete genome sequence of Schlegelella aquatica LMG 23380.</title>
        <authorList>
            <person name="Musilova J."/>
            <person name="Kourilova X."/>
            <person name="Bezdicek M."/>
            <person name="Hermankova K."/>
            <person name="Obruca S."/>
            <person name="Sedlar K."/>
        </authorList>
    </citation>
    <scope>NUCLEOTIDE SEQUENCE</scope>
    <source>
        <strain evidence="7">LMG 23380</strain>
    </source>
</reference>
<accession>A0ABY6MSF9</accession>
<sequence>MSLAALDDSVIRRAVQGDSRALEWLLRRSQPDIRRYARRYCMAADVDDAVQESLVRIAQRLPQLRAATALSAWLMTIVKRECARLARWVMRNDELTPDVLAGLTARSDETLRLDLARALESLPPHYLEIVLLRDLEELSLQEIARRTGETIACIKSRLHRARMMVREHLMAPPG</sequence>
<keyword evidence="8" id="KW-1185">Reference proteome</keyword>
<dbReference type="PANTHER" id="PTHR43133:SF51">
    <property type="entry name" value="RNA POLYMERASE SIGMA FACTOR"/>
    <property type="match status" value="1"/>
</dbReference>
<dbReference type="Gene3D" id="1.10.10.10">
    <property type="entry name" value="Winged helix-like DNA-binding domain superfamily/Winged helix DNA-binding domain"/>
    <property type="match status" value="1"/>
</dbReference>
<dbReference type="InterPro" id="IPR036388">
    <property type="entry name" value="WH-like_DNA-bd_sf"/>
</dbReference>
<evidence type="ECO:0000313" key="8">
    <source>
        <dbReference type="Proteomes" id="UP001163266"/>
    </source>
</evidence>
<comment type="similarity">
    <text evidence="1">Belongs to the sigma-70 factor family. ECF subfamily.</text>
</comment>
<keyword evidence="3" id="KW-0731">Sigma factor</keyword>
<gene>
    <name evidence="7" type="ORF">OMP39_15040</name>
</gene>
<protein>
    <submittedName>
        <fullName evidence="7">RNA polymerase sigma factor</fullName>
    </submittedName>
</protein>
<proteinExistence type="inferred from homology"/>
<evidence type="ECO:0000259" key="6">
    <source>
        <dbReference type="Pfam" id="PF08281"/>
    </source>
</evidence>
<dbReference type="EMBL" id="CP110257">
    <property type="protein sequence ID" value="UZD54958.1"/>
    <property type="molecule type" value="Genomic_DNA"/>
</dbReference>
<dbReference type="InterPro" id="IPR013249">
    <property type="entry name" value="RNA_pol_sigma70_r4_t2"/>
</dbReference>
<keyword evidence="4" id="KW-0804">Transcription</keyword>
<organism evidence="7 8">
    <name type="scientific">Caldimonas aquatica</name>
    <dbReference type="NCBI Taxonomy" id="376175"/>
    <lineage>
        <taxon>Bacteria</taxon>
        <taxon>Pseudomonadati</taxon>
        <taxon>Pseudomonadota</taxon>
        <taxon>Betaproteobacteria</taxon>
        <taxon>Burkholderiales</taxon>
        <taxon>Sphaerotilaceae</taxon>
        <taxon>Caldimonas</taxon>
    </lineage>
</organism>
<evidence type="ECO:0000256" key="4">
    <source>
        <dbReference type="ARBA" id="ARBA00023163"/>
    </source>
</evidence>
<dbReference type="RefSeq" id="WP_264892654.1">
    <property type="nucleotide sequence ID" value="NZ_CP110257.1"/>
</dbReference>
<evidence type="ECO:0000256" key="2">
    <source>
        <dbReference type="ARBA" id="ARBA00023015"/>
    </source>
</evidence>
<dbReference type="CDD" id="cd06171">
    <property type="entry name" value="Sigma70_r4"/>
    <property type="match status" value="1"/>
</dbReference>